<reference evidence="2 3" key="1">
    <citation type="submission" date="2022-02" db="EMBL/GenBank/DDBJ databases">
        <title>Uncovering new skin microbiome diversity through culturing and metagenomics.</title>
        <authorList>
            <person name="Conlan S."/>
            <person name="Deming C."/>
            <person name="Nisc Comparative Sequencing Program N."/>
            <person name="Segre J.A."/>
        </authorList>
    </citation>
    <scope>NUCLEOTIDE SEQUENCE [LARGE SCALE GENOMIC DNA]</scope>
    <source>
        <strain evidence="2 3">ACRQZ</strain>
    </source>
</reference>
<dbReference type="RefSeq" id="WP_239266237.1">
    <property type="nucleotide sequence ID" value="NZ_JAKRCV010000078.1"/>
</dbReference>
<sequence>MSDNDQNPHVTDQTTQPDQGPFHDVDPTGAGQSAAERPAYPDADQDTGVDDQGGYEGCEPAGQQPTEQVPEPTSGDPETPGESDEEGNAEGLTQGINAG</sequence>
<feature type="region of interest" description="Disordered" evidence="1">
    <location>
        <begin position="1"/>
        <end position="99"/>
    </location>
</feature>
<protein>
    <submittedName>
        <fullName evidence="2">Uncharacterized protein</fullName>
    </submittedName>
</protein>
<evidence type="ECO:0000256" key="1">
    <source>
        <dbReference type="SAM" id="MobiDB-lite"/>
    </source>
</evidence>
<gene>
    <name evidence="2" type="ORF">MHL29_16475</name>
</gene>
<comment type="caution">
    <text evidence="2">The sequence shown here is derived from an EMBL/GenBank/DDBJ whole genome shotgun (WGS) entry which is preliminary data.</text>
</comment>
<keyword evidence="3" id="KW-1185">Reference proteome</keyword>
<organism evidence="2 3">
    <name type="scientific">Arsenicicoccus bolidensis</name>
    <dbReference type="NCBI Taxonomy" id="229480"/>
    <lineage>
        <taxon>Bacteria</taxon>
        <taxon>Bacillati</taxon>
        <taxon>Actinomycetota</taxon>
        <taxon>Actinomycetes</taxon>
        <taxon>Micrococcales</taxon>
        <taxon>Intrasporangiaceae</taxon>
        <taxon>Arsenicicoccus</taxon>
    </lineage>
</organism>
<proteinExistence type="predicted"/>
<feature type="compositionally biased region" description="Polar residues" evidence="1">
    <location>
        <begin position="1"/>
        <end position="18"/>
    </location>
</feature>
<dbReference type="Proteomes" id="UP001521931">
    <property type="component" value="Unassembled WGS sequence"/>
</dbReference>
<name>A0ABS9Q6G9_9MICO</name>
<feature type="compositionally biased region" description="Acidic residues" evidence="1">
    <location>
        <begin position="79"/>
        <end position="88"/>
    </location>
</feature>
<evidence type="ECO:0000313" key="2">
    <source>
        <dbReference type="EMBL" id="MCG7323474.1"/>
    </source>
</evidence>
<evidence type="ECO:0000313" key="3">
    <source>
        <dbReference type="Proteomes" id="UP001521931"/>
    </source>
</evidence>
<dbReference type="EMBL" id="JAKRCV010000078">
    <property type="protein sequence ID" value="MCG7323474.1"/>
    <property type="molecule type" value="Genomic_DNA"/>
</dbReference>
<accession>A0ABS9Q6G9</accession>